<proteinExistence type="inferred from homology"/>
<organism evidence="11 12">
    <name type="scientific">Candidatus Magasanikbacteria bacterium CG_4_10_14_0_2_um_filter_37_12</name>
    <dbReference type="NCBI Taxonomy" id="1974637"/>
    <lineage>
        <taxon>Bacteria</taxon>
        <taxon>Candidatus Magasanikiibacteriota</taxon>
    </lineage>
</organism>
<evidence type="ECO:0000256" key="3">
    <source>
        <dbReference type="ARBA" id="ARBA00019010"/>
    </source>
</evidence>
<dbReference type="GO" id="GO:0046872">
    <property type="term" value="F:metal ion binding"/>
    <property type="evidence" value="ECO:0007669"/>
    <property type="project" value="UniProtKB-KW"/>
</dbReference>
<evidence type="ECO:0000256" key="4">
    <source>
        <dbReference type="ARBA" id="ARBA00022490"/>
    </source>
</evidence>
<keyword evidence="8" id="KW-0067">ATP-binding</keyword>
<dbReference type="NCBIfam" id="TIGR00150">
    <property type="entry name" value="T6A_YjeE"/>
    <property type="match status" value="1"/>
</dbReference>
<evidence type="ECO:0000256" key="2">
    <source>
        <dbReference type="ARBA" id="ARBA00007599"/>
    </source>
</evidence>
<comment type="similarity">
    <text evidence="2">Belongs to the TsaE family.</text>
</comment>
<evidence type="ECO:0000256" key="9">
    <source>
        <dbReference type="ARBA" id="ARBA00022842"/>
    </source>
</evidence>
<dbReference type="GO" id="GO:0005524">
    <property type="term" value="F:ATP binding"/>
    <property type="evidence" value="ECO:0007669"/>
    <property type="project" value="UniProtKB-KW"/>
</dbReference>
<evidence type="ECO:0000256" key="6">
    <source>
        <dbReference type="ARBA" id="ARBA00022723"/>
    </source>
</evidence>
<dbReference type="Gene3D" id="3.40.50.300">
    <property type="entry name" value="P-loop containing nucleotide triphosphate hydrolases"/>
    <property type="match status" value="1"/>
</dbReference>
<dbReference type="GO" id="GO:0002949">
    <property type="term" value="P:tRNA threonylcarbamoyladenosine modification"/>
    <property type="evidence" value="ECO:0007669"/>
    <property type="project" value="InterPro"/>
</dbReference>
<keyword evidence="9" id="KW-0460">Magnesium</keyword>
<keyword evidence="4" id="KW-0963">Cytoplasm</keyword>
<dbReference type="InterPro" id="IPR003442">
    <property type="entry name" value="T6A_TsaE"/>
</dbReference>
<evidence type="ECO:0000256" key="5">
    <source>
        <dbReference type="ARBA" id="ARBA00022694"/>
    </source>
</evidence>
<evidence type="ECO:0000256" key="10">
    <source>
        <dbReference type="ARBA" id="ARBA00032441"/>
    </source>
</evidence>
<comment type="subcellular location">
    <subcellularLocation>
        <location evidence="1">Cytoplasm</location>
    </subcellularLocation>
</comment>
<dbReference type="GO" id="GO:0005737">
    <property type="term" value="C:cytoplasm"/>
    <property type="evidence" value="ECO:0007669"/>
    <property type="project" value="UniProtKB-SubCell"/>
</dbReference>
<gene>
    <name evidence="11" type="ORF">COX81_03900</name>
</gene>
<protein>
    <recommendedName>
        <fullName evidence="3">tRNA threonylcarbamoyladenosine biosynthesis protein TsaE</fullName>
    </recommendedName>
    <alternativeName>
        <fullName evidence="10">t(6)A37 threonylcarbamoyladenosine biosynthesis protein TsaE</fullName>
    </alternativeName>
</protein>
<dbReference type="PANTHER" id="PTHR33540:SF2">
    <property type="entry name" value="TRNA THREONYLCARBAMOYLADENOSINE BIOSYNTHESIS PROTEIN TSAE"/>
    <property type="match status" value="1"/>
</dbReference>
<sequence length="143" mass="16211">MKKIYTKKPSETQDLAKQLAQKSNGGDIILLEGDLGTGKTTFTKGFAMGLGIIEDEIVSPTFTLMQIYKIKNSKIKNLVHIDTYRLENEDQLIEIGVEDYLGDENSVCIIEWPEKISNLLKNKKTINLLIKHVDKNTREIEVT</sequence>
<keyword evidence="7" id="KW-0547">Nucleotide-binding</keyword>
<keyword evidence="11" id="KW-0808">Transferase</keyword>
<evidence type="ECO:0000313" key="12">
    <source>
        <dbReference type="Proteomes" id="UP000228568"/>
    </source>
</evidence>
<name>A0A2M7V6U0_9BACT</name>
<evidence type="ECO:0000256" key="8">
    <source>
        <dbReference type="ARBA" id="ARBA00022840"/>
    </source>
</evidence>
<evidence type="ECO:0000256" key="1">
    <source>
        <dbReference type="ARBA" id="ARBA00004496"/>
    </source>
</evidence>
<keyword evidence="5" id="KW-0819">tRNA processing</keyword>
<reference evidence="12" key="1">
    <citation type="submission" date="2017-09" db="EMBL/GenBank/DDBJ databases">
        <title>Depth-based differentiation of microbial function through sediment-hosted aquifers and enrichment of novel symbionts in the deep terrestrial subsurface.</title>
        <authorList>
            <person name="Probst A.J."/>
            <person name="Ladd B."/>
            <person name="Jarett J.K."/>
            <person name="Geller-Mcgrath D.E."/>
            <person name="Sieber C.M.K."/>
            <person name="Emerson J.B."/>
            <person name="Anantharaman K."/>
            <person name="Thomas B.C."/>
            <person name="Malmstrom R."/>
            <person name="Stieglmeier M."/>
            <person name="Klingl A."/>
            <person name="Woyke T."/>
            <person name="Ryan C.M."/>
            <person name="Banfield J.F."/>
        </authorList>
    </citation>
    <scope>NUCLEOTIDE SEQUENCE [LARGE SCALE GENOMIC DNA]</scope>
</reference>
<dbReference type="InterPro" id="IPR027417">
    <property type="entry name" value="P-loop_NTPase"/>
</dbReference>
<accession>A0A2M7V6U0</accession>
<dbReference type="Pfam" id="PF02367">
    <property type="entry name" value="TsaE"/>
    <property type="match status" value="1"/>
</dbReference>
<dbReference type="AlphaFoldDB" id="A0A2M7V6U0"/>
<comment type="caution">
    <text evidence="11">The sequence shown here is derived from an EMBL/GenBank/DDBJ whole genome shotgun (WGS) entry which is preliminary data.</text>
</comment>
<keyword evidence="6" id="KW-0479">Metal-binding</keyword>
<dbReference type="GO" id="GO:0016740">
    <property type="term" value="F:transferase activity"/>
    <property type="evidence" value="ECO:0007669"/>
    <property type="project" value="UniProtKB-KW"/>
</dbReference>
<evidence type="ECO:0000313" key="11">
    <source>
        <dbReference type="EMBL" id="PIZ94347.1"/>
    </source>
</evidence>
<dbReference type="PANTHER" id="PTHR33540">
    <property type="entry name" value="TRNA THREONYLCARBAMOYLADENOSINE BIOSYNTHESIS PROTEIN TSAE"/>
    <property type="match status" value="1"/>
</dbReference>
<evidence type="ECO:0000256" key="7">
    <source>
        <dbReference type="ARBA" id="ARBA00022741"/>
    </source>
</evidence>
<dbReference type="EMBL" id="PFPK01000046">
    <property type="protein sequence ID" value="PIZ94347.1"/>
    <property type="molecule type" value="Genomic_DNA"/>
</dbReference>
<dbReference type="SUPFAM" id="SSF52540">
    <property type="entry name" value="P-loop containing nucleoside triphosphate hydrolases"/>
    <property type="match status" value="1"/>
</dbReference>
<dbReference type="Proteomes" id="UP000228568">
    <property type="component" value="Unassembled WGS sequence"/>
</dbReference>